<dbReference type="EMBL" id="NCVQ01000004">
    <property type="protein sequence ID" value="PWZ32449.1"/>
    <property type="molecule type" value="Genomic_DNA"/>
</dbReference>
<reference evidence="2" key="1">
    <citation type="journal article" date="2018" name="Nat. Genet.">
        <title>Extensive intraspecific gene order and gene structural variations between Mo17 and other maize genomes.</title>
        <authorList>
            <person name="Sun S."/>
            <person name="Zhou Y."/>
            <person name="Chen J."/>
            <person name="Shi J."/>
            <person name="Zhao H."/>
            <person name="Zhao H."/>
            <person name="Song W."/>
            <person name="Zhang M."/>
            <person name="Cui Y."/>
            <person name="Dong X."/>
            <person name="Liu H."/>
            <person name="Ma X."/>
            <person name="Jiao Y."/>
            <person name="Wang B."/>
            <person name="Wei X."/>
            <person name="Stein J.C."/>
            <person name="Glaubitz J.C."/>
            <person name="Lu F."/>
            <person name="Yu G."/>
            <person name="Liang C."/>
            <person name="Fengler K."/>
            <person name="Li B."/>
            <person name="Rafalski A."/>
            <person name="Schnable P.S."/>
            <person name="Ware D.H."/>
            <person name="Buckler E.S."/>
            <person name="Lai J."/>
        </authorList>
    </citation>
    <scope>NUCLEOTIDE SEQUENCE [LARGE SCALE GENOMIC DNA]</scope>
    <source>
        <tissue evidence="2">Seedling</tissue>
    </source>
</reference>
<name>A0A3L6FH70_MAIZE</name>
<dbReference type="AlphaFoldDB" id="A0A3L6FH70"/>
<dbReference type="Proteomes" id="UP000251960">
    <property type="component" value="Chromosome 3"/>
</dbReference>
<evidence type="ECO:0000313" key="2">
    <source>
        <dbReference type="EMBL" id="PWZ32449.1"/>
    </source>
</evidence>
<gene>
    <name evidence="2" type="ORF">Zm00014a_005602</name>
</gene>
<sequence>MPVPLFSTATSLQPVPYASAKPALKQTARLAVLLYCSCTHQSMRVATPTTRLATAPPPFLLLLSWCSSAPRLSRSEQPWSWSATSSARMKEDPAAANSTESDGLGRFAVDEHNKHEVSGLPRLPVSSPSACGCSVICFIPMMILGFIDTSMCLILERAAGVRARGGGQRVGGGRHAAPPHARGHQDGEEEDLRGQGLGQAMA</sequence>
<feature type="compositionally biased region" description="Gly residues" evidence="1">
    <location>
        <begin position="164"/>
        <end position="174"/>
    </location>
</feature>
<feature type="region of interest" description="Disordered" evidence="1">
    <location>
        <begin position="80"/>
        <end position="102"/>
    </location>
</feature>
<feature type="region of interest" description="Disordered" evidence="1">
    <location>
        <begin position="164"/>
        <end position="202"/>
    </location>
</feature>
<proteinExistence type="predicted"/>
<comment type="caution">
    <text evidence="2">The sequence shown here is derived from an EMBL/GenBank/DDBJ whole genome shotgun (WGS) entry which is preliminary data.</text>
</comment>
<protein>
    <submittedName>
        <fullName evidence="2">Uncharacterized protein</fullName>
    </submittedName>
</protein>
<evidence type="ECO:0000256" key="1">
    <source>
        <dbReference type="SAM" id="MobiDB-lite"/>
    </source>
</evidence>
<accession>A0A3L6FH70</accession>
<organism evidence="2">
    <name type="scientific">Zea mays</name>
    <name type="common">Maize</name>
    <dbReference type="NCBI Taxonomy" id="4577"/>
    <lineage>
        <taxon>Eukaryota</taxon>
        <taxon>Viridiplantae</taxon>
        <taxon>Streptophyta</taxon>
        <taxon>Embryophyta</taxon>
        <taxon>Tracheophyta</taxon>
        <taxon>Spermatophyta</taxon>
        <taxon>Magnoliopsida</taxon>
        <taxon>Liliopsida</taxon>
        <taxon>Poales</taxon>
        <taxon>Poaceae</taxon>
        <taxon>PACMAD clade</taxon>
        <taxon>Panicoideae</taxon>
        <taxon>Andropogonodae</taxon>
        <taxon>Andropogoneae</taxon>
        <taxon>Tripsacinae</taxon>
        <taxon>Zea</taxon>
    </lineage>
</organism>